<dbReference type="EnsemblPlants" id="KEH18493">
    <property type="protein sequence ID" value="KEH18493"/>
    <property type="gene ID" value="MTR_8g021320"/>
</dbReference>
<sequence length="75" mass="8928">MEDERYLRFQLQHTSIYKCQKYRSPFEATTAFGVTLRVIINKTTPFRLRATLAFHSHTNLHNITIFFLIPENPGW</sequence>
<accession>A0A072TNT4</accession>
<keyword evidence="3" id="KW-1185">Reference proteome</keyword>
<gene>
    <name evidence="1" type="ordered locus">MTR_8g021320</name>
</gene>
<organism evidence="1 3">
    <name type="scientific">Medicago truncatula</name>
    <name type="common">Barrel medic</name>
    <name type="synonym">Medicago tribuloides</name>
    <dbReference type="NCBI Taxonomy" id="3880"/>
    <lineage>
        <taxon>Eukaryota</taxon>
        <taxon>Viridiplantae</taxon>
        <taxon>Streptophyta</taxon>
        <taxon>Embryophyta</taxon>
        <taxon>Tracheophyta</taxon>
        <taxon>Spermatophyta</taxon>
        <taxon>Magnoliopsida</taxon>
        <taxon>eudicotyledons</taxon>
        <taxon>Gunneridae</taxon>
        <taxon>Pentapetalae</taxon>
        <taxon>rosids</taxon>
        <taxon>fabids</taxon>
        <taxon>Fabales</taxon>
        <taxon>Fabaceae</taxon>
        <taxon>Papilionoideae</taxon>
        <taxon>50 kb inversion clade</taxon>
        <taxon>NPAAA clade</taxon>
        <taxon>Hologalegina</taxon>
        <taxon>IRL clade</taxon>
        <taxon>Trifolieae</taxon>
        <taxon>Medicago</taxon>
    </lineage>
</organism>
<dbReference type="AlphaFoldDB" id="A0A072TNT4"/>
<dbReference type="Proteomes" id="UP000002051">
    <property type="component" value="Chromosome 8"/>
</dbReference>
<evidence type="ECO:0000313" key="1">
    <source>
        <dbReference type="EMBL" id="KEH18493.1"/>
    </source>
</evidence>
<reference evidence="1 3" key="2">
    <citation type="journal article" date="2014" name="BMC Genomics">
        <title>An improved genome release (version Mt4.0) for the model legume Medicago truncatula.</title>
        <authorList>
            <person name="Tang H."/>
            <person name="Krishnakumar V."/>
            <person name="Bidwell S."/>
            <person name="Rosen B."/>
            <person name="Chan A."/>
            <person name="Zhou S."/>
            <person name="Gentzbittel L."/>
            <person name="Childs K.L."/>
            <person name="Yandell M."/>
            <person name="Gundlach H."/>
            <person name="Mayer K.F."/>
            <person name="Schwartz D.C."/>
            <person name="Town C.D."/>
        </authorList>
    </citation>
    <scope>GENOME REANNOTATION</scope>
    <source>
        <strain evidence="1">A17</strain>
        <strain evidence="2 3">cv. Jemalong A17</strain>
    </source>
</reference>
<dbReference type="HOGENOM" id="CLU_2674892_0_0_1"/>
<reference evidence="1 3" key="1">
    <citation type="journal article" date="2011" name="Nature">
        <title>The Medicago genome provides insight into the evolution of rhizobial symbioses.</title>
        <authorList>
            <person name="Young N.D."/>
            <person name="Debelle F."/>
            <person name="Oldroyd G.E."/>
            <person name="Geurts R."/>
            <person name="Cannon S.B."/>
            <person name="Udvardi M.K."/>
            <person name="Benedito V.A."/>
            <person name="Mayer K.F."/>
            <person name="Gouzy J."/>
            <person name="Schoof H."/>
            <person name="Van de Peer Y."/>
            <person name="Proost S."/>
            <person name="Cook D.R."/>
            <person name="Meyers B.C."/>
            <person name="Spannagl M."/>
            <person name="Cheung F."/>
            <person name="De Mita S."/>
            <person name="Krishnakumar V."/>
            <person name="Gundlach H."/>
            <person name="Zhou S."/>
            <person name="Mudge J."/>
            <person name="Bharti A.K."/>
            <person name="Murray J.D."/>
            <person name="Naoumkina M.A."/>
            <person name="Rosen B."/>
            <person name="Silverstein K.A."/>
            <person name="Tang H."/>
            <person name="Rombauts S."/>
            <person name="Zhao P.X."/>
            <person name="Zhou P."/>
            <person name="Barbe V."/>
            <person name="Bardou P."/>
            <person name="Bechner M."/>
            <person name="Bellec A."/>
            <person name="Berger A."/>
            <person name="Berges H."/>
            <person name="Bidwell S."/>
            <person name="Bisseling T."/>
            <person name="Choisne N."/>
            <person name="Couloux A."/>
            <person name="Denny R."/>
            <person name="Deshpande S."/>
            <person name="Dai X."/>
            <person name="Doyle J.J."/>
            <person name="Dudez A.M."/>
            <person name="Farmer A.D."/>
            <person name="Fouteau S."/>
            <person name="Franken C."/>
            <person name="Gibelin C."/>
            <person name="Gish J."/>
            <person name="Goldstein S."/>
            <person name="Gonzalez A.J."/>
            <person name="Green P.J."/>
            <person name="Hallab A."/>
            <person name="Hartog M."/>
            <person name="Hua A."/>
            <person name="Humphray S.J."/>
            <person name="Jeong D.H."/>
            <person name="Jing Y."/>
            <person name="Jocker A."/>
            <person name="Kenton S.M."/>
            <person name="Kim D.J."/>
            <person name="Klee K."/>
            <person name="Lai H."/>
            <person name="Lang C."/>
            <person name="Lin S."/>
            <person name="Macmil S.L."/>
            <person name="Magdelenat G."/>
            <person name="Matthews L."/>
            <person name="McCorrison J."/>
            <person name="Monaghan E.L."/>
            <person name="Mun J.H."/>
            <person name="Najar F.Z."/>
            <person name="Nicholson C."/>
            <person name="Noirot C."/>
            <person name="O'Bleness M."/>
            <person name="Paule C.R."/>
            <person name="Poulain J."/>
            <person name="Prion F."/>
            <person name="Qin B."/>
            <person name="Qu C."/>
            <person name="Retzel E.F."/>
            <person name="Riddle C."/>
            <person name="Sallet E."/>
            <person name="Samain S."/>
            <person name="Samson N."/>
            <person name="Sanders I."/>
            <person name="Saurat O."/>
            <person name="Scarpelli C."/>
            <person name="Schiex T."/>
            <person name="Segurens B."/>
            <person name="Severin A.J."/>
            <person name="Sherrier D.J."/>
            <person name="Shi R."/>
            <person name="Sims S."/>
            <person name="Singer S.R."/>
            <person name="Sinharoy S."/>
            <person name="Sterck L."/>
            <person name="Viollet A."/>
            <person name="Wang B.B."/>
            <person name="Wang K."/>
            <person name="Wang M."/>
            <person name="Wang X."/>
            <person name="Warfsmann J."/>
            <person name="Weissenbach J."/>
            <person name="White D.D."/>
            <person name="White J.D."/>
            <person name="Wiley G.B."/>
            <person name="Wincker P."/>
            <person name="Xing Y."/>
            <person name="Yang L."/>
            <person name="Yao Z."/>
            <person name="Ying F."/>
            <person name="Zhai J."/>
            <person name="Zhou L."/>
            <person name="Zuber A."/>
            <person name="Denarie J."/>
            <person name="Dixon R.A."/>
            <person name="May G.D."/>
            <person name="Schwartz D.C."/>
            <person name="Rogers J."/>
            <person name="Quetier F."/>
            <person name="Town C.D."/>
            <person name="Roe B.A."/>
        </authorList>
    </citation>
    <scope>NUCLEOTIDE SEQUENCE [LARGE SCALE GENOMIC DNA]</scope>
    <source>
        <strain evidence="1">A17</strain>
        <strain evidence="2 3">cv. Jemalong A17</strain>
    </source>
</reference>
<evidence type="ECO:0000313" key="3">
    <source>
        <dbReference type="Proteomes" id="UP000002051"/>
    </source>
</evidence>
<reference evidence="2" key="3">
    <citation type="submission" date="2015-04" db="UniProtKB">
        <authorList>
            <consortium name="EnsemblPlants"/>
        </authorList>
    </citation>
    <scope>IDENTIFICATION</scope>
    <source>
        <strain evidence="2">cv. Jemalong A17</strain>
    </source>
</reference>
<name>A0A072TNT4_MEDTR</name>
<proteinExistence type="predicted"/>
<dbReference type="EMBL" id="CM001224">
    <property type="protein sequence ID" value="KEH18493.1"/>
    <property type="molecule type" value="Genomic_DNA"/>
</dbReference>
<protein>
    <submittedName>
        <fullName evidence="1 2">Uncharacterized protein</fullName>
    </submittedName>
</protein>
<evidence type="ECO:0000313" key="2">
    <source>
        <dbReference type="EnsemblPlants" id="KEH18493"/>
    </source>
</evidence>